<organism evidence="5 6">
    <name type="scientific">Lysinimonas soli</name>
    <dbReference type="NCBI Taxonomy" id="1074233"/>
    <lineage>
        <taxon>Bacteria</taxon>
        <taxon>Bacillati</taxon>
        <taxon>Actinomycetota</taxon>
        <taxon>Actinomycetes</taxon>
        <taxon>Micrococcales</taxon>
        <taxon>Microbacteriaceae</taxon>
        <taxon>Lysinimonas</taxon>
    </lineage>
</organism>
<dbReference type="EMBL" id="JBHSMG010000002">
    <property type="protein sequence ID" value="MFC5502422.1"/>
    <property type="molecule type" value="Genomic_DNA"/>
</dbReference>
<evidence type="ECO:0000313" key="6">
    <source>
        <dbReference type="Proteomes" id="UP001596039"/>
    </source>
</evidence>
<dbReference type="InterPro" id="IPR000843">
    <property type="entry name" value="HTH_LacI"/>
</dbReference>
<feature type="domain" description="HTH lacI-type" evidence="4">
    <location>
        <begin position="4"/>
        <end position="58"/>
    </location>
</feature>
<keyword evidence="2 5" id="KW-0238">DNA-binding</keyword>
<protein>
    <submittedName>
        <fullName evidence="5">LacI family DNA-binding transcriptional regulator</fullName>
    </submittedName>
</protein>
<dbReference type="Pfam" id="PF00356">
    <property type="entry name" value="LacI"/>
    <property type="match status" value="1"/>
</dbReference>
<dbReference type="SMART" id="SM00354">
    <property type="entry name" value="HTH_LACI"/>
    <property type="match status" value="1"/>
</dbReference>
<dbReference type="PROSITE" id="PS50932">
    <property type="entry name" value="HTH_LACI_2"/>
    <property type="match status" value="1"/>
</dbReference>
<dbReference type="SUPFAM" id="SSF47413">
    <property type="entry name" value="lambda repressor-like DNA-binding domains"/>
    <property type="match status" value="1"/>
</dbReference>
<dbReference type="PANTHER" id="PTHR30146">
    <property type="entry name" value="LACI-RELATED TRANSCRIPTIONAL REPRESSOR"/>
    <property type="match status" value="1"/>
</dbReference>
<comment type="caution">
    <text evidence="5">The sequence shown here is derived from an EMBL/GenBank/DDBJ whole genome shotgun (WGS) entry which is preliminary data.</text>
</comment>
<proteinExistence type="predicted"/>
<dbReference type="Pfam" id="PF13377">
    <property type="entry name" value="Peripla_BP_3"/>
    <property type="match status" value="1"/>
</dbReference>
<evidence type="ECO:0000256" key="1">
    <source>
        <dbReference type="ARBA" id="ARBA00023015"/>
    </source>
</evidence>
<reference evidence="6" key="1">
    <citation type="journal article" date="2019" name="Int. J. Syst. Evol. Microbiol.">
        <title>The Global Catalogue of Microorganisms (GCM) 10K type strain sequencing project: providing services to taxonomists for standard genome sequencing and annotation.</title>
        <authorList>
            <consortium name="The Broad Institute Genomics Platform"/>
            <consortium name="The Broad Institute Genome Sequencing Center for Infectious Disease"/>
            <person name="Wu L."/>
            <person name="Ma J."/>
        </authorList>
    </citation>
    <scope>NUCLEOTIDE SEQUENCE [LARGE SCALE GENOMIC DNA]</scope>
    <source>
        <strain evidence="6">CGMCC 4.6997</strain>
    </source>
</reference>
<evidence type="ECO:0000313" key="5">
    <source>
        <dbReference type="EMBL" id="MFC5502422.1"/>
    </source>
</evidence>
<dbReference type="RefSeq" id="WP_386740117.1">
    <property type="nucleotide sequence ID" value="NZ_JBHSMG010000002.1"/>
</dbReference>
<name>A0ABW0NQP7_9MICO</name>
<evidence type="ECO:0000259" key="4">
    <source>
        <dbReference type="PROSITE" id="PS50932"/>
    </source>
</evidence>
<evidence type="ECO:0000256" key="2">
    <source>
        <dbReference type="ARBA" id="ARBA00023125"/>
    </source>
</evidence>
<dbReference type="InterPro" id="IPR028082">
    <property type="entry name" value="Peripla_BP_I"/>
</dbReference>
<dbReference type="PROSITE" id="PS00356">
    <property type="entry name" value="HTH_LACI_1"/>
    <property type="match status" value="1"/>
</dbReference>
<dbReference type="InterPro" id="IPR010982">
    <property type="entry name" value="Lambda_DNA-bd_dom_sf"/>
</dbReference>
<dbReference type="InterPro" id="IPR046335">
    <property type="entry name" value="LacI/GalR-like_sensor"/>
</dbReference>
<accession>A0ABW0NQP7</accession>
<keyword evidence="6" id="KW-1185">Reference proteome</keyword>
<dbReference type="GO" id="GO:0003677">
    <property type="term" value="F:DNA binding"/>
    <property type="evidence" value="ECO:0007669"/>
    <property type="project" value="UniProtKB-KW"/>
</dbReference>
<sequence length="347" mass="36761">MATVSIRDVAERAGVSVGTVSNVLNSPARVSPRSVERVHAAIEELGYVRNDAARQLRAGRSTTIGLVVLDVRNPFFTDVARGVEDEAAMHSLSVILGNSDESVEREAAYLDLFEEQRVHGVLISPYGDVGPRLARLRSRGTPAVLVDRMSPDGGFSSVSVDDVAGGRLAARHLLDIGRRRIAFVGGPLDIRQVADRLVGARAAVEAQPDARLEVVELSALSVLEGRRAGEALLARPAAERPDAVFAANDLVATGLLQALVMQGSVRVPDDIALIGFDDIDFASAAVVPLSSIRQPSQLIGRTAVQLLIEEARDPGLAPRQVVFQPELVVRASTAAGGSRNETATSAH</sequence>
<keyword evidence="3" id="KW-0804">Transcription</keyword>
<dbReference type="Gene3D" id="1.10.260.40">
    <property type="entry name" value="lambda repressor-like DNA-binding domains"/>
    <property type="match status" value="1"/>
</dbReference>
<dbReference type="PANTHER" id="PTHR30146:SF109">
    <property type="entry name" value="HTH-TYPE TRANSCRIPTIONAL REGULATOR GALS"/>
    <property type="match status" value="1"/>
</dbReference>
<gene>
    <name evidence="5" type="ORF">ACFPJ4_09240</name>
</gene>
<evidence type="ECO:0000256" key="3">
    <source>
        <dbReference type="ARBA" id="ARBA00023163"/>
    </source>
</evidence>
<dbReference type="Gene3D" id="3.40.50.2300">
    <property type="match status" value="2"/>
</dbReference>
<keyword evidence="1" id="KW-0805">Transcription regulation</keyword>
<dbReference type="Proteomes" id="UP001596039">
    <property type="component" value="Unassembled WGS sequence"/>
</dbReference>
<dbReference type="CDD" id="cd06293">
    <property type="entry name" value="PBP1_LacI-like"/>
    <property type="match status" value="1"/>
</dbReference>
<dbReference type="SUPFAM" id="SSF53822">
    <property type="entry name" value="Periplasmic binding protein-like I"/>
    <property type="match status" value="1"/>
</dbReference>
<dbReference type="CDD" id="cd01392">
    <property type="entry name" value="HTH_LacI"/>
    <property type="match status" value="1"/>
</dbReference>